<comment type="caution">
    <text evidence="3">The sequence shown here is derived from an EMBL/GenBank/DDBJ whole genome shotgun (WGS) entry which is preliminary data.</text>
</comment>
<dbReference type="SUPFAM" id="SSF101967">
    <property type="entry name" value="Adhesin YadA, collagen-binding domain"/>
    <property type="match status" value="1"/>
</dbReference>
<reference evidence="4" key="1">
    <citation type="journal article" date="2019" name="Int. J. Syst. Evol. Microbiol.">
        <title>The Global Catalogue of Microorganisms (GCM) 10K type strain sequencing project: providing services to taxonomists for standard genome sequencing and annotation.</title>
        <authorList>
            <consortium name="The Broad Institute Genomics Platform"/>
            <consortium name="The Broad Institute Genome Sequencing Center for Infectious Disease"/>
            <person name="Wu L."/>
            <person name="Ma J."/>
        </authorList>
    </citation>
    <scope>NUCLEOTIDE SEQUENCE [LARGE SCALE GENOMIC DNA]</scope>
    <source>
        <strain evidence="4">CGMCC 1.12479</strain>
    </source>
</reference>
<feature type="region of interest" description="Disordered" evidence="1">
    <location>
        <begin position="804"/>
        <end position="823"/>
    </location>
</feature>
<evidence type="ECO:0000313" key="4">
    <source>
        <dbReference type="Proteomes" id="UP000635885"/>
    </source>
</evidence>
<feature type="signal peptide" evidence="2">
    <location>
        <begin position="1"/>
        <end position="20"/>
    </location>
</feature>
<proteinExistence type="predicted"/>
<gene>
    <name evidence="3" type="ORF">GCM10010993_34110</name>
</gene>
<dbReference type="Gene3D" id="6.10.140.2190">
    <property type="match status" value="2"/>
</dbReference>
<evidence type="ECO:0000256" key="2">
    <source>
        <dbReference type="SAM" id="SignalP"/>
    </source>
</evidence>
<evidence type="ECO:0008006" key="5">
    <source>
        <dbReference type="Google" id="ProtNLM"/>
    </source>
</evidence>
<feature type="compositionally biased region" description="Polar residues" evidence="1">
    <location>
        <begin position="806"/>
        <end position="823"/>
    </location>
</feature>
<dbReference type="Gene3D" id="2.150.10.10">
    <property type="entry name" value="Serralysin-like metalloprotease, C-terminal"/>
    <property type="match status" value="3"/>
</dbReference>
<sequence length="1622" mass="167835">MKKKLLFLIFFIVLPFAIHAQVGIGVEEPHASAALEIAAKEKGLLISRMTLEEKNAIQNPAESLLIYQTDGEVGFYYFDGSNWVLLKNINQINADWNANSGVSQILNKPLLAKVGFTGDFNDLGNIPNIIYPADTSKMLLPYLTNEKLKPFLNKKASIEFLDNEILRAMAAEEQLSTDLQSEINRATTAEEVLQGSIETVKENLTTAKIEIETSIGTEKTRAIAAEEQLGANLQSEVTRATLEESVLQGNIETVEGNLQKLEVQTKTNAIGIQTNTSNITLKENSANKSTDGTLSDGTDTKFPTEKAVKTYVDGKLTTVNSETENLKTELDATQAGTGLASDGSYVANSAVNYISIATSLKDATEKLDGQAKTNADNIATNTSDINSLNTEVSQNTAIFNTLNTKVSENTSNIAINATDIGLKENSANKSTDGTLADETNTKFPTEKAVKTFVNGKVATLNTTSTNIQAELDATQVGSGLAKDGSYEANTATNYISTATSLKDVTEKLDAQAKNNANNISTNTTSLNTLDTKVAANTSDIQTNSTNITANTSDITSLNSTVSKNSTDISTNAINIALKENSVNKSTDGTLSDGTDTKFPTEKAVKTYVDGKLNTVNSTGDALQNELDATQTGVGLSESGSYMANTGTNYLKTVTSLKDADEKLDAQVKTNAVNISQNTSSIQINSLDIQTLEASIEAKASLASPDFTGTPKAPTADAGTSTSQIATTAFVAAATAAISNVVDLTSDQTIAGIKTFSSDLKVNGITIGIGNGAIASNTAFGSQTLKTNTGTENTATGNQALWRNLGGNRNTASGSNSLRQNTTGSENTAIGVQSLDSNTIGQRNTATGASALLYNNEGSDNTALGYGTLYNNKSSNNTAIGSSALENNSTGEGNTAVGYRALANRDNGSNNTAIGRGADLDSEGLTNATAIGYGARVGASNTIQLGNTDITDVITTGKLTTGEITLPNTDGTTGQVLSTDGSGTLAWNTPSTTATAFDGVLPIANGGTGSSTQNFVDLTSDQTIAGIKTFSSDVEVNGITIGRGNGAIETNTAFGSQSLASNTGIENTAAGNRALWKNSSGDKNTASGNSSLRLNTTGSENTATGFQSLLSNTTGQANTAIGTFALNSNKEGDYNIAVGHSALYYNKLNDNTALGYAAIGTNSTGEGNTAVGSLALNSYDNGSNNTAIGRGADLDSDGLTNATTIGYAARVGASNTIQLGNTDVTNVKTSGTLTAGTVTYPNTHNETDGQVLISNSSGVASWTSFSPSIAASSIINEDISASANIDQSKIAGLTDGLALKAPLASPTFTGTPLAPTAEAGTNTTQLATTAFVTAATMAAVTSSNFVDLTNNQDIGGSKKFTGDIKVASYITIGRGGGQSIYNTAFGTSALVVNTSEGILNTSIGFNTLNKNINGDENTALGVYALQENTASYNTAVGSRALQINTTGEYNVALGRNALFTNTDGSNNTAIGNGADVVTGDLTNATAIGNGAKVATSNTIQLGNAAVTDVKTSGTLTAGAVTYTGTDGTNGQLLTTDGSGNTSWVAPAAAIRDVADEFNATTSQTEFTLTQAPSANSKVKMYINGIRISNSAYSWTGTTLVYVPANNGNNTLTNTDRIQFDYFY</sequence>
<keyword evidence="4" id="KW-1185">Reference proteome</keyword>
<organism evidence="3 4">
    <name type="scientific">Belliella aquatica</name>
    <dbReference type="NCBI Taxonomy" id="1323734"/>
    <lineage>
        <taxon>Bacteria</taxon>
        <taxon>Pseudomonadati</taxon>
        <taxon>Bacteroidota</taxon>
        <taxon>Cytophagia</taxon>
        <taxon>Cytophagales</taxon>
        <taxon>Cyclobacteriaceae</taxon>
        <taxon>Belliella</taxon>
    </lineage>
</organism>
<feature type="chain" id="PRO_5047361970" description="Peptidase S74 domain-containing protein" evidence="2">
    <location>
        <begin position="21"/>
        <end position="1622"/>
    </location>
</feature>
<name>A0ABQ1N493_9BACT</name>
<dbReference type="EMBL" id="BMFD01000019">
    <property type="protein sequence ID" value="GGC52833.1"/>
    <property type="molecule type" value="Genomic_DNA"/>
</dbReference>
<dbReference type="Proteomes" id="UP000635885">
    <property type="component" value="Unassembled WGS sequence"/>
</dbReference>
<dbReference type="Gene3D" id="1.20.5.340">
    <property type="match status" value="1"/>
</dbReference>
<dbReference type="InterPro" id="IPR011049">
    <property type="entry name" value="Serralysin-like_metalloprot_C"/>
</dbReference>
<dbReference type="RefSeq" id="WP_188444318.1">
    <property type="nucleotide sequence ID" value="NZ_BMFD01000019.1"/>
</dbReference>
<protein>
    <recommendedName>
        <fullName evidence="5">Peptidase S74 domain-containing protein</fullName>
    </recommendedName>
</protein>
<evidence type="ECO:0000313" key="3">
    <source>
        <dbReference type="EMBL" id="GGC52833.1"/>
    </source>
</evidence>
<feature type="region of interest" description="Disordered" evidence="1">
    <location>
        <begin position="1076"/>
        <end position="1097"/>
    </location>
</feature>
<evidence type="ECO:0000256" key="1">
    <source>
        <dbReference type="SAM" id="MobiDB-lite"/>
    </source>
</evidence>
<keyword evidence="2" id="KW-0732">Signal</keyword>
<accession>A0ABQ1N493</accession>